<dbReference type="InterPro" id="IPR020904">
    <property type="entry name" value="Sc_DH/Rdtase_CS"/>
</dbReference>
<dbReference type="GO" id="GO:0016491">
    <property type="term" value="F:oxidoreductase activity"/>
    <property type="evidence" value="ECO:0007669"/>
    <property type="project" value="UniProtKB-KW"/>
</dbReference>
<feature type="non-terminal residue" evidence="5">
    <location>
        <position position="212"/>
    </location>
</feature>
<dbReference type="AlphaFoldDB" id="D5RH17"/>
<dbReference type="PANTHER" id="PTHR44196:SF1">
    <property type="entry name" value="DEHYDROGENASE_REDUCTASE SDR FAMILY MEMBER 7B"/>
    <property type="match status" value="1"/>
</dbReference>
<evidence type="ECO:0000256" key="1">
    <source>
        <dbReference type="ARBA" id="ARBA00006484"/>
    </source>
</evidence>
<organism evidence="5 6">
    <name type="scientific">Pseudoroseomonas cervicalis ATCC 49957</name>
    <dbReference type="NCBI Taxonomy" id="525371"/>
    <lineage>
        <taxon>Bacteria</taxon>
        <taxon>Pseudomonadati</taxon>
        <taxon>Pseudomonadota</taxon>
        <taxon>Alphaproteobacteria</taxon>
        <taxon>Acetobacterales</taxon>
        <taxon>Roseomonadaceae</taxon>
        <taxon>Roseomonas</taxon>
    </lineage>
</organism>
<evidence type="ECO:0000256" key="3">
    <source>
        <dbReference type="RuleBase" id="RU000363"/>
    </source>
</evidence>
<proteinExistence type="inferred from homology"/>
<dbReference type="Gene3D" id="3.40.50.720">
    <property type="entry name" value="NAD(P)-binding Rossmann-like Domain"/>
    <property type="match status" value="1"/>
</dbReference>
<feature type="domain" description="Ketoreductase" evidence="4">
    <location>
        <begin position="6"/>
        <end position="185"/>
    </location>
</feature>
<accession>D5RH17</accession>
<dbReference type="GO" id="GO:0016020">
    <property type="term" value="C:membrane"/>
    <property type="evidence" value="ECO:0007669"/>
    <property type="project" value="TreeGrafter"/>
</dbReference>
<evidence type="ECO:0000313" key="5">
    <source>
        <dbReference type="EMBL" id="EFH13396.1"/>
    </source>
</evidence>
<name>D5RH17_9PROT</name>
<dbReference type="Proteomes" id="UP000005324">
    <property type="component" value="Unassembled WGS sequence"/>
</dbReference>
<keyword evidence="6" id="KW-1185">Reference proteome</keyword>
<dbReference type="SUPFAM" id="SSF51735">
    <property type="entry name" value="NAD(P)-binding Rossmann-fold domains"/>
    <property type="match status" value="1"/>
</dbReference>
<dbReference type="InterPro" id="IPR057326">
    <property type="entry name" value="KR_dom"/>
</dbReference>
<dbReference type="EMBL" id="ADVL01000073">
    <property type="protein sequence ID" value="EFH13396.1"/>
    <property type="molecule type" value="Genomic_DNA"/>
</dbReference>
<comment type="caution">
    <text evidence="5">The sequence shown here is derived from an EMBL/GenBank/DDBJ whole genome shotgun (WGS) entry which is preliminary data.</text>
</comment>
<dbReference type="InterPro" id="IPR036291">
    <property type="entry name" value="NAD(P)-bd_dom_sf"/>
</dbReference>
<evidence type="ECO:0000313" key="6">
    <source>
        <dbReference type="Proteomes" id="UP000005324"/>
    </source>
</evidence>
<evidence type="ECO:0000259" key="4">
    <source>
        <dbReference type="SMART" id="SM00822"/>
    </source>
</evidence>
<keyword evidence="2" id="KW-0560">Oxidoreductase</keyword>
<dbReference type="RefSeq" id="WP_007005627.1">
    <property type="nucleotide sequence ID" value="NZ_GG770783.1"/>
</dbReference>
<reference evidence="5 6" key="1">
    <citation type="submission" date="2010-04" db="EMBL/GenBank/DDBJ databases">
        <authorList>
            <person name="Qin X."/>
            <person name="Bachman B."/>
            <person name="Battles P."/>
            <person name="Bell A."/>
            <person name="Bess C."/>
            <person name="Bickham C."/>
            <person name="Chaboub L."/>
            <person name="Chen D."/>
            <person name="Coyle M."/>
            <person name="Deiros D.R."/>
            <person name="Dinh H."/>
            <person name="Forbes L."/>
            <person name="Fowler G."/>
            <person name="Francisco L."/>
            <person name="Fu Q."/>
            <person name="Gubbala S."/>
            <person name="Hale W."/>
            <person name="Han Y."/>
            <person name="Hemphill L."/>
            <person name="Highlander S.K."/>
            <person name="Hirani K."/>
            <person name="Hogues M."/>
            <person name="Jackson L."/>
            <person name="Jakkamsetti A."/>
            <person name="Javaid M."/>
            <person name="Jiang H."/>
            <person name="Korchina V."/>
            <person name="Kovar C."/>
            <person name="Lara F."/>
            <person name="Lee S."/>
            <person name="Mata R."/>
            <person name="Mathew T."/>
            <person name="Moen C."/>
            <person name="Morales K."/>
            <person name="Munidasa M."/>
            <person name="Nazareth L."/>
            <person name="Ngo R."/>
            <person name="Nguyen L."/>
            <person name="Okwuonu G."/>
            <person name="Ongeri F."/>
            <person name="Patil S."/>
            <person name="Petrosino J."/>
            <person name="Pham C."/>
            <person name="Pham P."/>
            <person name="Pu L.-L."/>
            <person name="Puazo M."/>
            <person name="Raj R."/>
            <person name="Reid J."/>
            <person name="Rouhana J."/>
            <person name="Saada N."/>
            <person name="Shang Y."/>
            <person name="Simmons D."/>
            <person name="Thornton R."/>
            <person name="Warren J."/>
            <person name="Weissenberger G."/>
            <person name="Zhang J."/>
            <person name="Zhang L."/>
            <person name="Zhou C."/>
            <person name="Zhu D."/>
            <person name="Muzny D."/>
            <person name="Worley K."/>
            <person name="Gibbs R."/>
        </authorList>
    </citation>
    <scope>NUCLEOTIDE SEQUENCE [LARGE SCALE GENOMIC DNA]</scope>
    <source>
        <strain evidence="5 6">ATCC 49957</strain>
    </source>
</reference>
<gene>
    <name evidence="5" type="ORF">HMPREF0731_0376</name>
</gene>
<dbReference type="InterPro" id="IPR002347">
    <property type="entry name" value="SDR_fam"/>
</dbReference>
<dbReference type="SMART" id="SM00822">
    <property type="entry name" value="PKS_KR"/>
    <property type="match status" value="1"/>
</dbReference>
<dbReference type="OrthoDB" id="9781689at2"/>
<dbReference type="Pfam" id="PF00106">
    <property type="entry name" value="adh_short"/>
    <property type="match status" value="1"/>
</dbReference>
<dbReference type="PANTHER" id="PTHR44196">
    <property type="entry name" value="DEHYDROGENASE/REDUCTASE SDR FAMILY MEMBER 7B"/>
    <property type="match status" value="1"/>
</dbReference>
<evidence type="ECO:0000256" key="2">
    <source>
        <dbReference type="ARBA" id="ARBA00023002"/>
    </source>
</evidence>
<dbReference type="HOGENOM" id="CLU_010194_2_10_5"/>
<dbReference type="PROSITE" id="PS00061">
    <property type="entry name" value="ADH_SHORT"/>
    <property type="match status" value="1"/>
</dbReference>
<dbReference type="NCBIfam" id="NF005495">
    <property type="entry name" value="PRK07109.1"/>
    <property type="match status" value="1"/>
</dbReference>
<sequence length="212" mass="22140">MAGQGSVVVVTGASAGVGRATALRLAREGWRVGLIARDQAALQALAAEIRAAGGIALPLPCDVAEASSVFAAAERAERELGPVEAWVNNAMVTIFAPVAELTPEEFRRVTEVTYLGTVHGSMAALRLMRPRGRGVLLQVGSALAYRGIPLQSAYCGAKHAIVGFTDSLRAELRHEGSGIAVTEVHLPAVNTPQFGWARTRLARAPRPAGGTV</sequence>
<comment type="similarity">
    <text evidence="1 3">Belongs to the short-chain dehydrogenases/reductases (SDR) family.</text>
</comment>
<dbReference type="PRINTS" id="PR00081">
    <property type="entry name" value="GDHRDH"/>
</dbReference>
<protein>
    <submittedName>
        <fullName evidence="5">Oxidoreductase, short chain dehydrogenase/reductase family protein</fullName>
    </submittedName>
</protein>
<dbReference type="PRINTS" id="PR00080">
    <property type="entry name" value="SDRFAMILY"/>
</dbReference>